<evidence type="ECO:0000313" key="3">
    <source>
        <dbReference type="Proteomes" id="UP000324611"/>
    </source>
</evidence>
<dbReference type="Proteomes" id="UP000324611">
    <property type="component" value="Unassembled WGS sequence"/>
</dbReference>
<evidence type="ECO:0000259" key="1">
    <source>
        <dbReference type="Pfam" id="PF19780"/>
    </source>
</evidence>
<reference evidence="2 3" key="2">
    <citation type="submission" date="2019-09" db="EMBL/GenBank/DDBJ databases">
        <authorList>
            <person name="Jin C."/>
        </authorList>
    </citation>
    <scope>NUCLEOTIDE SEQUENCE [LARGE SCALE GENOMIC DNA]</scope>
    <source>
        <strain evidence="2 3">BN140078</strain>
    </source>
</reference>
<dbReference type="AlphaFoldDB" id="A0A5B2VUF9"/>
<dbReference type="RefSeq" id="WP_149837746.1">
    <property type="nucleotide sequence ID" value="NZ_VUOC01000002.1"/>
</dbReference>
<dbReference type="InterPro" id="IPR046232">
    <property type="entry name" value="DUF6265"/>
</dbReference>
<protein>
    <recommendedName>
        <fullName evidence="1">DUF6265 domain-containing protein</fullName>
    </recommendedName>
</protein>
<keyword evidence="3" id="KW-1185">Reference proteome</keyword>
<reference evidence="2 3" key="1">
    <citation type="submission" date="2019-09" db="EMBL/GenBank/DDBJ databases">
        <title>Chitinophaga ginsengihumi sp. nov., isolated from soil of ginseng rhizosphere.</title>
        <authorList>
            <person name="Lee J."/>
        </authorList>
    </citation>
    <scope>NUCLEOTIDE SEQUENCE [LARGE SCALE GENOMIC DNA]</scope>
    <source>
        <strain evidence="2 3">BN140078</strain>
    </source>
</reference>
<sequence length="164" mass="19297">MDKKRWYNSSLFLLIILLSGVLSATGQVKTENFRYLTRLVGTWEMRTRESMITEQWSRVNDSTFEGRTWRIVNADSVLQETMQLIRSTDAIYYIPTIKGQNNDQPVRFKLQVLKPEGFIAENPAHDFPKKITYRLKDERHLDAKVEGKQGNTYGEIIFQYKKKE</sequence>
<dbReference type="EMBL" id="VUOC01000002">
    <property type="protein sequence ID" value="KAA2242871.1"/>
    <property type="molecule type" value="Genomic_DNA"/>
</dbReference>
<accession>A0A5B2VUF9</accession>
<gene>
    <name evidence="2" type="ORF">F0L74_10105</name>
</gene>
<name>A0A5B2VUF9_9BACT</name>
<comment type="caution">
    <text evidence="2">The sequence shown here is derived from an EMBL/GenBank/DDBJ whole genome shotgun (WGS) entry which is preliminary data.</text>
</comment>
<evidence type="ECO:0000313" key="2">
    <source>
        <dbReference type="EMBL" id="KAA2242871.1"/>
    </source>
</evidence>
<organism evidence="2 3">
    <name type="scientific">Chitinophaga agrisoli</name>
    <dbReference type="NCBI Taxonomy" id="2607653"/>
    <lineage>
        <taxon>Bacteria</taxon>
        <taxon>Pseudomonadati</taxon>
        <taxon>Bacteroidota</taxon>
        <taxon>Chitinophagia</taxon>
        <taxon>Chitinophagales</taxon>
        <taxon>Chitinophagaceae</taxon>
        <taxon>Chitinophaga</taxon>
    </lineage>
</organism>
<dbReference type="Pfam" id="PF19780">
    <property type="entry name" value="DUF6265"/>
    <property type="match status" value="1"/>
</dbReference>
<proteinExistence type="predicted"/>
<feature type="domain" description="DUF6265" evidence="1">
    <location>
        <begin position="39"/>
        <end position="146"/>
    </location>
</feature>